<evidence type="ECO:0000313" key="1">
    <source>
        <dbReference type="EMBL" id="CUU56877.1"/>
    </source>
</evidence>
<evidence type="ECO:0000313" key="2">
    <source>
        <dbReference type="Proteomes" id="UP000198802"/>
    </source>
</evidence>
<sequence>MRVSFCRLDGPKGGDGGSVTTIERSDGVSLRMRSYDRTFSVPHDLAHFVAEHEFRLNRGVWGSIAAGAMFASMTVVDGRLRHDSRQRSRELMRANQREIRLAEIVAGAVHDAVERGAPPSAADIASAWQIYRTDVPPFPADLPARAAARLNVLRAVWQALGPDESIDLTWQLPATSPRIRSAR</sequence>
<dbReference type="EMBL" id="FAOZ01000009">
    <property type="protein sequence ID" value="CUU56877.1"/>
    <property type="molecule type" value="Genomic_DNA"/>
</dbReference>
<gene>
    <name evidence="1" type="ORF">Ga0074812_10997</name>
</gene>
<dbReference type="Proteomes" id="UP000198802">
    <property type="component" value="Unassembled WGS sequence"/>
</dbReference>
<keyword evidence="2" id="KW-1185">Reference proteome</keyword>
<organism evidence="1 2">
    <name type="scientific">Parafrankia irregularis</name>
    <dbReference type="NCBI Taxonomy" id="795642"/>
    <lineage>
        <taxon>Bacteria</taxon>
        <taxon>Bacillati</taxon>
        <taxon>Actinomycetota</taxon>
        <taxon>Actinomycetes</taxon>
        <taxon>Frankiales</taxon>
        <taxon>Frankiaceae</taxon>
        <taxon>Parafrankia</taxon>
    </lineage>
</organism>
<reference evidence="2" key="1">
    <citation type="submission" date="2015-11" db="EMBL/GenBank/DDBJ databases">
        <authorList>
            <person name="Varghese N."/>
        </authorList>
    </citation>
    <scope>NUCLEOTIDE SEQUENCE [LARGE SCALE GENOMIC DNA]</scope>
    <source>
        <strain evidence="2">DSM 45899</strain>
    </source>
</reference>
<accession>A0A0S4QN48</accession>
<dbReference type="RefSeq" id="WP_091277719.1">
    <property type="nucleotide sequence ID" value="NZ_FAOZ01000009.1"/>
</dbReference>
<proteinExistence type="predicted"/>
<name>A0A0S4QN48_9ACTN</name>
<dbReference type="AlphaFoldDB" id="A0A0S4QN48"/>
<protein>
    <submittedName>
        <fullName evidence="1">Uncharacterized protein</fullName>
    </submittedName>
</protein>